<proteinExistence type="predicted"/>
<reference evidence="2" key="2">
    <citation type="submission" date="2020-09" db="EMBL/GenBank/DDBJ databases">
        <authorList>
            <person name="Sun Q."/>
            <person name="Kim S."/>
        </authorList>
    </citation>
    <scope>NUCLEOTIDE SEQUENCE</scope>
    <source>
        <strain evidence="2">KCTC 12710</strain>
    </source>
</reference>
<dbReference type="Proteomes" id="UP000636004">
    <property type="component" value="Unassembled WGS sequence"/>
</dbReference>
<name>A0A918QQ36_9FLAO</name>
<keyword evidence="3" id="KW-1185">Reference proteome</keyword>
<comment type="caution">
    <text evidence="2">The sequence shown here is derived from an EMBL/GenBank/DDBJ whole genome shotgun (WGS) entry which is preliminary data.</text>
</comment>
<dbReference type="AlphaFoldDB" id="A0A918QQ36"/>
<gene>
    <name evidence="2" type="ORF">GCM10007028_00080</name>
</gene>
<sequence>MCNSENLSMKLTFGLFFLLILNINSQNLSHELEIIEKENQECLDKGKFMFNCSVKYYQENDSLLNIVYNKIERNLNSEEKLKIRESQIEWLELRDKEFKKINSENTGFGNGLDDKMFKYQKKAEFVSERIKYLINEFLKALGE</sequence>
<organism evidence="2 3">
    <name type="scientific">Algibacter mikhailovii</name>
    <dbReference type="NCBI Taxonomy" id="425498"/>
    <lineage>
        <taxon>Bacteria</taxon>
        <taxon>Pseudomonadati</taxon>
        <taxon>Bacteroidota</taxon>
        <taxon>Flavobacteriia</taxon>
        <taxon>Flavobacteriales</taxon>
        <taxon>Flavobacteriaceae</taxon>
        <taxon>Algibacter</taxon>
    </lineage>
</organism>
<evidence type="ECO:0000313" key="3">
    <source>
        <dbReference type="Proteomes" id="UP000636004"/>
    </source>
</evidence>
<evidence type="ECO:0000259" key="1">
    <source>
        <dbReference type="Pfam" id="PF07007"/>
    </source>
</evidence>
<protein>
    <recommendedName>
        <fullName evidence="1">Lysozyme inhibitor LprI-like N-terminal domain-containing protein</fullName>
    </recommendedName>
</protein>
<dbReference type="Pfam" id="PF07007">
    <property type="entry name" value="LprI"/>
    <property type="match status" value="1"/>
</dbReference>
<feature type="domain" description="Lysozyme inhibitor LprI-like N-terminal" evidence="1">
    <location>
        <begin position="49"/>
        <end position="133"/>
    </location>
</feature>
<dbReference type="Gene3D" id="1.20.1270.180">
    <property type="match status" value="1"/>
</dbReference>
<accession>A0A918QQ36</accession>
<dbReference type="EMBL" id="BMWZ01000001">
    <property type="protein sequence ID" value="GGZ67235.1"/>
    <property type="molecule type" value="Genomic_DNA"/>
</dbReference>
<evidence type="ECO:0000313" key="2">
    <source>
        <dbReference type="EMBL" id="GGZ67235.1"/>
    </source>
</evidence>
<dbReference type="InterPro" id="IPR009739">
    <property type="entry name" value="LprI-like_N"/>
</dbReference>
<reference evidence="2" key="1">
    <citation type="journal article" date="2014" name="Int. J. Syst. Evol. Microbiol.">
        <title>Complete genome sequence of Corynebacterium casei LMG S-19264T (=DSM 44701T), isolated from a smear-ripened cheese.</title>
        <authorList>
            <consortium name="US DOE Joint Genome Institute (JGI-PGF)"/>
            <person name="Walter F."/>
            <person name="Albersmeier A."/>
            <person name="Kalinowski J."/>
            <person name="Ruckert C."/>
        </authorList>
    </citation>
    <scope>NUCLEOTIDE SEQUENCE</scope>
    <source>
        <strain evidence="2">KCTC 12710</strain>
    </source>
</reference>